<evidence type="ECO:0000313" key="3">
    <source>
        <dbReference type="EMBL" id="ACK49021.1"/>
    </source>
</evidence>
<keyword evidence="2" id="KW-0732">Signal</keyword>
<proteinExistence type="predicted"/>
<sequence length="403" mass="42787">MKRRVEFLAGALIWLFQGFAVAQDGHSAAPQGGDVRPFELVRTVAALQDRIVMGDAAAKAKLPLLISQISDRLFACGAAVWAEARNDHAIVAYTLSGGQPRVIRKVLQTGAVPHAEADLMAGALAYAEGQEAKAKQILLPIEATKLPPSVGGLVALAQAALLSKIDPRRAARLLDEARILAPGTLVEEAALRRSALLADEVADFDRFINASSQYFRRYSKSLYANDFRRRFAESIVRFGLKDEPGPSARLTGLLSELDRPYQAELYLIIAQAGVRNGKIGPAKAAAEKALSLSEQGGAARSRAQLYAAIAKVLIVSPAEGLTELAQIDDAVLPRGDRDLKSAVAQLATQIQRSADGGQAQDASSIDRAPGSGGESHDANGSMLIQSAQAALQQTDALLRRSAQ</sequence>
<dbReference type="RefSeq" id="WP_012589091.1">
    <property type="nucleotide sequence ID" value="NC_011666.1"/>
</dbReference>
<dbReference type="Proteomes" id="UP000002257">
    <property type="component" value="Chromosome"/>
</dbReference>
<protein>
    <submittedName>
        <fullName evidence="3">Chemotaxis protein</fullName>
    </submittedName>
</protein>
<accession>B8EL26</accession>
<dbReference type="eggNOG" id="ENOG502ZART">
    <property type="taxonomic scope" value="Bacteria"/>
</dbReference>
<dbReference type="STRING" id="395965.Msil_0038"/>
<reference evidence="3 4" key="1">
    <citation type="journal article" date="2010" name="J. Bacteriol.">
        <title>Complete genome sequence of the aerobic facultative methanotroph Methylocella silvestris BL2.</title>
        <authorList>
            <person name="Chen Y."/>
            <person name="Crombie A."/>
            <person name="Rahman M.T."/>
            <person name="Dedysh S.N."/>
            <person name="Liesack W."/>
            <person name="Stott M.B."/>
            <person name="Alam M."/>
            <person name="Theisen A.R."/>
            <person name="Murrell J.C."/>
            <person name="Dunfield P.F."/>
        </authorList>
    </citation>
    <scope>NUCLEOTIDE SEQUENCE [LARGE SCALE GENOMIC DNA]</scope>
    <source>
        <strain evidence="4">DSM 15510 / CIP 108128 / LMG 27833 / NCIMB 13906 / BL2</strain>
    </source>
</reference>
<keyword evidence="4" id="KW-1185">Reference proteome</keyword>
<dbReference type="KEGG" id="msl:Msil_0038"/>
<dbReference type="OrthoDB" id="9812933at2"/>
<feature type="region of interest" description="Disordered" evidence="1">
    <location>
        <begin position="350"/>
        <end position="385"/>
    </location>
</feature>
<evidence type="ECO:0000313" key="4">
    <source>
        <dbReference type="Proteomes" id="UP000002257"/>
    </source>
</evidence>
<name>B8EL26_METSB</name>
<dbReference type="AlphaFoldDB" id="B8EL26"/>
<dbReference type="EMBL" id="CP001280">
    <property type="protein sequence ID" value="ACK49021.1"/>
    <property type="molecule type" value="Genomic_DNA"/>
</dbReference>
<evidence type="ECO:0000256" key="1">
    <source>
        <dbReference type="SAM" id="MobiDB-lite"/>
    </source>
</evidence>
<gene>
    <name evidence="3" type="ordered locus">Msil_0038</name>
</gene>
<evidence type="ECO:0000256" key="2">
    <source>
        <dbReference type="SAM" id="SignalP"/>
    </source>
</evidence>
<feature type="chain" id="PRO_5002871036" evidence="2">
    <location>
        <begin position="23"/>
        <end position="403"/>
    </location>
</feature>
<feature type="signal peptide" evidence="2">
    <location>
        <begin position="1"/>
        <end position="22"/>
    </location>
</feature>
<organism evidence="3 4">
    <name type="scientific">Methylocella silvestris (strain DSM 15510 / CIP 108128 / LMG 27833 / NCIMB 13906 / BL2)</name>
    <dbReference type="NCBI Taxonomy" id="395965"/>
    <lineage>
        <taxon>Bacteria</taxon>
        <taxon>Pseudomonadati</taxon>
        <taxon>Pseudomonadota</taxon>
        <taxon>Alphaproteobacteria</taxon>
        <taxon>Hyphomicrobiales</taxon>
        <taxon>Beijerinckiaceae</taxon>
        <taxon>Methylocella</taxon>
    </lineage>
</organism>
<dbReference type="HOGENOM" id="CLU_035030_0_0_5"/>